<dbReference type="SUPFAM" id="SSF54184">
    <property type="entry name" value="Penicillin-binding protein 2x (pbp-2x), c-terminal domain"/>
    <property type="match status" value="2"/>
</dbReference>
<dbReference type="PROSITE" id="PS51178">
    <property type="entry name" value="PASTA"/>
    <property type="match status" value="2"/>
</dbReference>
<dbReference type="EMBL" id="CYZV01000008">
    <property type="protein sequence ID" value="CUN90174.1"/>
    <property type="molecule type" value="Genomic_DNA"/>
</dbReference>
<feature type="domain" description="PASTA" evidence="4">
    <location>
        <begin position="669"/>
        <end position="727"/>
    </location>
</feature>
<dbReference type="Pfam" id="PF03717">
    <property type="entry name" value="PBP_dimer"/>
    <property type="match status" value="1"/>
</dbReference>
<dbReference type="NCBIfam" id="TIGR02214">
    <property type="entry name" value="spoVD_pbp"/>
    <property type="match status" value="1"/>
</dbReference>
<accession>A0A174ANU1</accession>
<sequence length="732" mass="80217">MNKKGFKDRAVMRKRMVLALWFITAVFGLLIVRLSYIMIVKRDDYSSRAEEQWTSEVRIEARRGRILDRNGNELAVSANVYRVDFDLNSIRQYLKKNDKTTDDIAPLIAEATGIETATVKDKLETKLANGSDAGSATLVRRVEKDVADKVNELSIQGVIVSPDTKRYYPEGDFLSHVLGSTNSDGQGLTGVELQYNEYLSGVPGLRISELDRNSEALDYTISNFTTPIDGKDVTLTIDKNLQAIAEKVAEKGLVDNKAKRVSILIMNPQNGEILAMVNEPDFDPNNPFEGYEDFVGETDAEKLQKMWRNSLVNDTFEPGSIFKVITMSTAIEEGLVTESDQFTCGGSLQVGPHTIKCWKHGGHGTQILPEILQNSCNVGFMKLGEKIGSEKLVEYIKKFGFGQVSGVDLPGEARGIVKSAENMNDADLATISFGQTNTVNAVQYMTAFNAIVNGGTLIQPHVMKYISHTDSNGNVVIDEEFEPKTVENVISESTAATLRDYLERTVNQGGSNKAYIAGYHIGAKTGTAQKVNPLTGGYESGKYISSMAGFATTDNPQITVFITIDEPSNGAYYAGVVTAPLGKVLLEDIFNYMNEEFSEDENVILKDVVLPELRGSSVADAKKVLKDLNIECTVEGDGDTITNMQPYPGYAVKEGSTINLYTDQNESYNKDVVMPDVRGYSKESAIELLNSLGIETTIQGDGVVINQSIPSGELISEGTVVKITLSAEYEED</sequence>
<keyword evidence="3" id="KW-0472">Membrane</keyword>
<dbReference type="Gene3D" id="3.40.710.10">
    <property type="entry name" value="DD-peptidase/beta-lactamase superfamily"/>
    <property type="match status" value="1"/>
</dbReference>
<dbReference type="GO" id="GO:0005886">
    <property type="term" value="C:plasma membrane"/>
    <property type="evidence" value="ECO:0007669"/>
    <property type="project" value="TreeGrafter"/>
</dbReference>
<comment type="similarity">
    <text evidence="2">Belongs to the transpeptidase family.</text>
</comment>
<dbReference type="Gene3D" id="3.90.1310.10">
    <property type="entry name" value="Penicillin-binding protein 2a (Domain 2)"/>
    <property type="match status" value="1"/>
</dbReference>
<proteinExistence type="inferred from homology"/>
<dbReference type="InterPro" id="IPR001460">
    <property type="entry name" value="PCN-bd_Tpept"/>
</dbReference>
<dbReference type="GO" id="GO:0071555">
    <property type="term" value="P:cell wall organization"/>
    <property type="evidence" value="ECO:0007669"/>
    <property type="project" value="TreeGrafter"/>
</dbReference>
<evidence type="ECO:0000259" key="4">
    <source>
        <dbReference type="PROSITE" id="PS51178"/>
    </source>
</evidence>
<dbReference type="InterPro" id="IPR005543">
    <property type="entry name" value="PASTA_dom"/>
</dbReference>
<name>A0A174ANU1_9CLOT</name>
<dbReference type="Gene3D" id="3.30.450.330">
    <property type="match status" value="1"/>
</dbReference>
<feature type="domain" description="PASTA" evidence="4">
    <location>
        <begin position="604"/>
        <end position="664"/>
    </location>
</feature>
<dbReference type="Proteomes" id="UP000095558">
    <property type="component" value="Unassembled WGS sequence"/>
</dbReference>
<dbReference type="Pfam" id="PF00905">
    <property type="entry name" value="Transpeptidase"/>
    <property type="match status" value="1"/>
</dbReference>
<dbReference type="InterPro" id="IPR036138">
    <property type="entry name" value="PBP_dimer_sf"/>
</dbReference>
<gene>
    <name evidence="5" type="primary">ftsI_1</name>
    <name evidence="5" type="ORF">ERS852470_00982</name>
</gene>
<dbReference type="InterPro" id="IPR012338">
    <property type="entry name" value="Beta-lactam/transpept-like"/>
</dbReference>
<comment type="subcellular location">
    <subcellularLocation>
        <location evidence="1">Membrane</location>
    </subcellularLocation>
</comment>
<dbReference type="Gene3D" id="3.30.10.20">
    <property type="match status" value="2"/>
</dbReference>
<dbReference type="Pfam" id="PF03793">
    <property type="entry name" value="PASTA"/>
    <property type="match status" value="2"/>
</dbReference>
<dbReference type="RefSeq" id="WP_055275743.1">
    <property type="nucleotide sequence ID" value="NZ_CYYT01000002.1"/>
</dbReference>
<evidence type="ECO:0000313" key="6">
    <source>
        <dbReference type="Proteomes" id="UP000095558"/>
    </source>
</evidence>
<reference evidence="5 6" key="1">
    <citation type="submission" date="2015-09" db="EMBL/GenBank/DDBJ databases">
        <authorList>
            <consortium name="Pathogen Informatics"/>
        </authorList>
    </citation>
    <scope>NUCLEOTIDE SEQUENCE [LARGE SCALE GENOMIC DNA]</scope>
    <source>
        <strain evidence="5 6">2789STDY5834855</strain>
    </source>
</reference>
<evidence type="ECO:0000256" key="3">
    <source>
        <dbReference type="ARBA" id="ARBA00023136"/>
    </source>
</evidence>
<dbReference type="GO" id="GO:0016757">
    <property type="term" value="F:glycosyltransferase activity"/>
    <property type="evidence" value="ECO:0007669"/>
    <property type="project" value="UniProtKB-KW"/>
</dbReference>
<keyword evidence="5" id="KW-0808">Transferase</keyword>
<dbReference type="PANTHER" id="PTHR30627">
    <property type="entry name" value="PEPTIDOGLYCAN D,D-TRANSPEPTIDASE"/>
    <property type="match status" value="1"/>
</dbReference>
<organism evidence="5 6">
    <name type="scientific">Clostridium disporicum</name>
    <dbReference type="NCBI Taxonomy" id="84024"/>
    <lineage>
        <taxon>Bacteria</taxon>
        <taxon>Bacillati</taxon>
        <taxon>Bacillota</taxon>
        <taxon>Clostridia</taxon>
        <taxon>Eubacteriales</taxon>
        <taxon>Clostridiaceae</taxon>
        <taxon>Clostridium</taxon>
    </lineage>
</organism>
<dbReference type="AlphaFoldDB" id="A0A174ANU1"/>
<evidence type="ECO:0000256" key="2">
    <source>
        <dbReference type="ARBA" id="ARBA00007171"/>
    </source>
</evidence>
<dbReference type="CDD" id="cd06576">
    <property type="entry name" value="PASTA_Pbp2x-like_1"/>
    <property type="match status" value="1"/>
</dbReference>
<dbReference type="EC" id="2.4.1.129" evidence="5"/>
<dbReference type="PANTHER" id="PTHR30627:SF1">
    <property type="entry name" value="PEPTIDOGLYCAN D,D-TRANSPEPTIDASE FTSI"/>
    <property type="match status" value="1"/>
</dbReference>
<keyword evidence="5" id="KW-0328">Glycosyltransferase</keyword>
<evidence type="ECO:0000313" key="5">
    <source>
        <dbReference type="EMBL" id="CUN90174.1"/>
    </source>
</evidence>
<dbReference type="SUPFAM" id="SSF56519">
    <property type="entry name" value="Penicillin binding protein dimerisation domain"/>
    <property type="match status" value="1"/>
</dbReference>
<dbReference type="CDD" id="cd06575">
    <property type="entry name" value="PASTA_Pbp2x-like_2"/>
    <property type="match status" value="1"/>
</dbReference>
<dbReference type="GO" id="GO:0008658">
    <property type="term" value="F:penicillin binding"/>
    <property type="evidence" value="ECO:0007669"/>
    <property type="project" value="InterPro"/>
</dbReference>
<dbReference type="InterPro" id="IPR011927">
    <property type="entry name" value="SpoVD_pbp"/>
</dbReference>
<dbReference type="InterPro" id="IPR005311">
    <property type="entry name" value="PBP_dimer"/>
</dbReference>
<evidence type="ECO:0000256" key="1">
    <source>
        <dbReference type="ARBA" id="ARBA00004370"/>
    </source>
</evidence>
<dbReference type="SMART" id="SM00740">
    <property type="entry name" value="PASTA"/>
    <property type="match status" value="2"/>
</dbReference>
<dbReference type="OrthoDB" id="9804124at2"/>
<dbReference type="InterPro" id="IPR050515">
    <property type="entry name" value="Beta-lactam/transpept"/>
</dbReference>
<protein>
    <submittedName>
        <fullName evidence="5">Stage V sporulation protein D</fullName>
        <ecNumber evidence="5">2.4.1.129</ecNumber>
    </submittedName>
</protein>
<dbReference type="SUPFAM" id="SSF56601">
    <property type="entry name" value="beta-lactamase/transpeptidase-like"/>
    <property type="match status" value="1"/>
</dbReference>